<evidence type="ECO:0000256" key="3">
    <source>
        <dbReference type="SAM" id="SignalP"/>
    </source>
</evidence>
<dbReference type="EMBL" id="CYKH01000545">
    <property type="protein sequence ID" value="CUG05716.1"/>
    <property type="molecule type" value="Genomic_DNA"/>
</dbReference>
<dbReference type="SMART" id="SM00564">
    <property type="entry name" value="PQQ"/>
    <property type="match status" value="6"/>
</dbReference>
<name>A0A0S4ISC9_BODSA</name>
<feature type="chain" id="PRO_5006621489" evidence="3">
    <location>
        <begin position="31"/>
        <end position="3239"/>
    </location>
</feature>
<dbReference type="Pfam" id="PF13360">
    <property type="entry name" value="PQQ_2"/>
    <property type="match status" value="1"/>
</dbReference>
<protein>
    <submittedName>
        <fullName evidence="5">Membrane-associated protein, putative</fullName>
    </submittedName>
</protein>
<sequence length="3239" mass="342685">MIWAIDASTMALKNCLTLTLLLCLTSLVHCRTTPDSPVSSATAPDSPSVFLGLWQYHNPNGVELSGHIAATVSGIVGVLYLNDASLGIRGFNATDGSPLWLTNDTGCSSRSSSLVVVGGTFLLICGFDHFLTFSPVTGLLQNSAHLAAEYVLTPMTYNANAVSTESGDSFVVVQDTTWVVLSVSANETLYGTLFLHVTPLVIQVMYNDSLFSTNEATVVGGESYVLWSSCGNNDSLAAVYVEKPYTSMIQVCSGAIMFVSTPLLGTSSRIIASQSYPNMTDPVSVVVTSKTGEVGVAVAWALQANYNCDLYTAVVFPTALQGWITMASHWMYTTPITFIASANGVVVSASGPSGNEYEGGSFVGWDLNTGNRLWVQGLSDVPLMMKALKNSISPGTFVTLFPGRLTVWNISTGISITNINVPYSDNPIMSEVRVCFPLASITSDAFDCATSTVTMLAVTTTTTTAILDMRSATIIVAFQRSGNTGGTSMAPIVLPPTSNDSSMSLLDVGGTSVRMYSLTVGWTKSSVTSTQLLPGDSSASFIGTEAGFIQAVNRGGGAQWSTPVASIGSTLQGSVLLSNDVLLTVLADGYTIAAYSTYNGSLLATLWIPSDCNATTTASGSFNPAISGNFVLNKNRTSAFFTAGFPCLLRVDSDLTIHSISTPWPLSTVPTIDEDNHLAFFQVANQIFAIRLSPTTAEGSYFLLYTFTYQPGSLSITPSSQLSSSSEYGRQLNPLVFLVFSTADVHVIVPISQFIPSQHRGPSTVPTIDEDNHLAFFSVANQLFAIRLSPTSAEGSYFLVYTFTYQPATLSVTPSSQLSSSSEYGRQLNPLVFLVFSTADVHVIAVDVLLMNSKSGAATVIWSLPPFSALLYNHLFYNNSLYLMSSGGVCRVILEAQLPPNAQNNRIAWTHGENAITGSGIESNIIVSPDGTLLFLISDRLYALDPESGEGRWSSFSGYVTVDVQQYTRPGGACVLSFMEDVYVVLITCPPNDASDARTGIFSVDALPGSLHKMLFFVPAWPTFDRQQPQLPAYSHATLMVPFTTPYQDQVGLIGIMLPNSIADRRHSPLKPPRPEPTSSTPITLPPGYLPSTPPASNVTYQYPTTPSSAVGIVIPTMSNIVPFNQQSHTNAGSTFLPRDLFPQGAIVVGPILSSTSCYFDAVAVTIPQNASQSSPPPSLWAHGMNSIPTAVCQAVEGYGLGTVIRVIPLPQRPPSVLQQYVVVAMLSGFSGVLIGLNATTGKQLWNSSAFSSQLLPQELVQFVPAQGAASDALIVVTTSRIISLDLVNGRVRSAIVVPGIVPGRSNPNYRIHVRVVPPRTPSTGDDVNTTISMAFSTSEGQLVVILFNGTEAHVMVNLNTNNVNTSSHCELGAYILLATVPNNVSIQTYGVSNYFYAGCIDAATRSNAILFRVELPSGLIEIVSNVTMQAGESGLLTMMVDERSDPMLYIMTQQAARFINTVTGATVVAYVALPGEVRFLLTGDNSQVVFASTEGFVTAVGKSTGTYRWSVNVDSFIDPIDESIEEQIFALTVRGDLLVMPLINTEGNEVWLGVNTTSGTLLYNTEVQGPNGAISGIEVWSSDLVSAEGSAVPVLITTAFSTITGQSSVLVAAFVPPVASVPNITDGCFAAAEAVLSSNPTLPGNIVATYNSLLTNFQWVAPLPDESQLLFTANSKVLGSNIIVSLSQTTLSVVRSDTGASLATFELLTECISLQQSASTGPYLFTLFENEARDATDSVVLYDGACVYQWNMNLLPQVELGVLDIGPTTSTQFDMLSAVPSAQLVLLSTLSTGLLLAVSCSATVPSILWSSDALSSLQCTTTTLLPLPYMTGVNSVARSAQQLVATCASAIIGLSLATGAAVWYELWNVSGVNSPMPVSLLALDGTIVVWSANNITKYNLYVAQGSHVVWSIPTQRVIEWTSVALVPNTNIAIATADMFAQTIHLTDGTIVWTQVTPANSLMFGPQPSAILPPATVLFNNGDVYSLFDGTFLYSFSGGVTQISGEFAVQCSDSSSCCLSNFVQMTLPLLPTYTPGGIIPYPTIPTNFSSPSLPQPASSVATPLQTGGAPYSIVMWTHAIAGQNYNNQQYFSGYYGQVGGIEAAVTLSQNGSSYQNDKAAYLVALHAVSGEEIAIKEFWGPQCRGHWLGKLNNDFGILSCHPAEDYRGVNFTFVIIDTRSVGNFGATLNVIAISQDLGSLINQDFNTIPVNDTMTCISFGINTYQNSGILCIDLRTVGAHQSGIDVLTAELQCPDQGYLVGSPVYSSVSETMWMPCYLNQEFYYGLVSMEISSDNNVVYNTTWDNYYTSGFGPLAFTNDQRYVACAVTNAYYNGSLVVVDVTDGTSLLNVSTPLYNGVPQFVGIHSVASTGAGVVDSGAQAAAATQPAFVVVLHLPNNNDEDFIAYDTSTGDVAWTFTLPFNDIQAASAVFGTDPSAPQQPLLFVAAVTTNLYDLFAIDLHDGTPIYNITTQGEYYGATVSPTFLFLRNKTGLLVTCAANVVLFNLTTRSVSAMIDGVPLVGGFNEVDYGAGAPIVVDILLNTGSISQVVLGGSAVNAAPLAVSGFFVVANPSTNMEIIVASLDQATYVLDGSGTVLWGTEVQLTNPSDFFAPIIVTAPTTQQTLLIKSATTRHICAFDVVTGNLAYVATIPLCGLGVGTSVRVAADAENNRVFISTGTSCLFSMALASGDVTIVQTFTAPLLPFVSVGHDCIVTITVFGDVQCLSRSAPLPTALWTTVFGFAPPTPSSNSDVPLLTFASGLLLVTLGERVIALSEETGAIAWEHRASSTAEIGIFNNHLVVASCGEISSIPLDPQQNPSGTPSWQAQTNVALSPSSCAFVSTPRLTTAGTIIVAVGNTIGAWNALSGALVFAVPSASGEVCDSIFAPTVTNTDLDNVFFSACGLTEARSTATGQAVAFLEVAQPRANAQGMSRMSMIARTHQLVFATSKGMTIELLPPFIAGLVPPVVIQPTEPPAFFTFPPGLVPYGVPTPAPTYVSLPSDAVPDASCVWAMQSIYPALNTCVLSTLNQSYQTAAGGNNRINCTSTAAALIPCVSSWLMQASSSPFCFGSFVYLHTALQALNHSAALGVCDAPDQCVDGASGASQLCTAVNSATQQAEGLTFPLSFLSRLPPPLNTLPAFTNTPSSSTPPQPSSTQFGAAEIVVVVLGTLALLLIVTLVQRRLSKKRASSASLLDDGVNVDPIQVSSRTGSELGSVHGSKRRLVDEEVNQERYASIN</sequence>
<dbReference type="VEuPathDB" id="TriTrypDB:BSAL_71265"/>
<keyword evidence="2" id="KW-0812">Transmembrane</keyword>
<evidence type="ECO:0000256" key="2">
    <source>
        <dbReference type="SAM" id="Phobius"/>
    </source>
</evidence>
<feature type="signal peptide" evidence="3">
    <location>
        <begin position="1"/>
        <end position="30"/>
    </location>
</feature>
<dbReference type="InterPro" id="IPR011047">
    <property type="entry name" value="Quinoprotein_ADH-like_sf"/>
</dbReference>
<dbReference type="Proteomes" id="UP000051952">
    <property type="component" value="Unassembled WGS sequence"/>
</dbReference>
<keyword evidence="6" id="KW-1185">Reference proteome</keyword>
<keyword evidence="2" id="KW-0472">Membrane</keyword>
<dbReference type="SUPFAM" id="SSF50998">
    <property type="entry name" value="Quinoprotein alcohol dehydrogenase-like"/>
    <property type="match status" value="3"/>
</dbReference>
<reference evidence="6" key="1">
    <citation type="submission" date="2015-09" db="EMBL/GenBank/DDBJ databases">
        <authorList>
            <consortium name="Pathogen Informatics"/>
        </authorList>
    </citation>
    <scope>NUCLEOTIDE SEQUENCE [LARGE SCALE GENOMIC DNA]</scope>
    <source>
        <strain evidence="6">Lake Konstanz</strain>
    </source>
</reference>
<dbReference type="InterPro" id="IPR015943">
    <property type="entry name" value="WD40/YVTN_repeat-like_dom_sf"/>
</dbReference>
<proteinExistence type="predicted"/>
<evidence type="ECO:0000313" key="6">
    <source>
        <dbReference type="Proteomes" id="UP000051952"/>
    </source>
</evidence>
<feature type="transmembrane region" description="Helical" evidence="2">
    <location>
        <begin position="3159"/>
        <end position="3181"/>
    </location>
</feature>
<dbReference type="InterPro" id="IPR002372">
    <property type="entry name" value="PQQ_rpt_dom"/>
</dbReference>
<gene>
    <name evidence="5" type="ORF">BSAL_71265</name>
</gene>
<evidence type="ECO:0000313" key="5">
    <source>
        <dbReference type="EMBL" id="CUG05716.1"/>
    </source>
</evidence>
<feature type="domain" description="Pyrrolo-quinoline quinone repeat" evidence="4">
    <location>
        <begin position="2748"/>
        <end position="2949"/>
    </location>
</feature>
<dbReference type="PANTHER" id="PTHR34512">
    <property type="entry name" value="CELL SURFACE PROTEIN"/>
    <property type="match status" value="1"/>
</dbReference>
<dbReference type="PANTHER" id="PTHR34512:SF30">
    <property type="entry name" value="OUTER MEMBRANE PROTEIN ASSEMBLY FACTOR BAMB"/>
    <property type="match status" value="1"/>
</dbReference>
<dbReference type="InterPro" id="IPR018391">
    <property type="entry name" value="PQQ_b-propeller_rpt"/>
</dbReference>
<keyword evidence="2" id="KW-1133">Transmembrane helix</keyword>
<keyword evidence="3" id="KW-0732">Signal</keyword>
<organism evidence="5 6">
    <name type="scientific">Bodo saltans</name>
    <name type="common">Flagellated protozoan</name>
    <dbReference type="NCBI Taxonomy" id="75058"/>
    <lineage>
        <taxon>Eukaryota</taxon>
        <taxon>Discoba</taxon>
        <taxon>Euglenozoa</taxon>
        <taxon>Kinetoplastea</taxon>
        <taxon>Metakinetoplastina</taxon>
        <taxon>Eubodonida</taxon>
        <taxon>Bodonidae</taxon>
        <taxon>Bodo</taxon>
    </lineage>
</organism>
<evidence type="ECO:0000256" key="1">
    <source>
        <dbReference type="SAM" id="MobiDB-lite"/>
    </source>
</evidence>
<feature type="region of interest" description="Disordered" evidence="1">
    <location>
        <begin position="1065"/>
        <end position="1088"/>
    </location>
</feature>
<dbReference type="Gene3D" id="2.130.10.10">
    <property type="entry name" value="YVTN repeat-like/Quinoprotein amine dehydrogenase"/>
    <property type="match status" value="1"/>
</dbReference>
<evidence type="ECO:0000259" key="4">
    <source>
        <dbReference type="Pfam" id="PF13360"/>
    </source>
</evidence>
<accession>A0A0S4ISC9</accession>